<dbReference type="InterPro" id="IPR053164">
    <property type="entry name" value="IS1016-like_transposase"/>
</dbReference>
<evidence type="ECO:0000313" key="3">
    <source>
        <dbReference type="Proteomes" id="UP000198755"/>
    </source>
</evidence>
<dbReference type="NCBIfam" id="NF033547">
    <property type="entry name" value="transpos_IS1595"/>
    <property type="match status" value="1"/>
</dbReference>
<evidence type="ECO:0000259" key="1">
    <source>
        <dbReference type="SMART" id="SM01126"/>
    </source>
</evidence>
<dbReference type="PANTHER" id="PTHR47163">
    <property type="entry name" value="DDE_TNP_IS1595 DOMAIN-CONTAINING PROTEIN"/>
    <property type="match status" value="1"/>
</dbReference>
<dbReference type="Pfam" id="PF12762">
    <property type="entry name" value="DDE_Tnp_IS1595"/>
    <property type="match status" value="1"/>
</dbReference>
<dbReference type="PANTHER" id="PTHR47163:SF2">
    <property type="entry name" value="SI:DKEY-17M8.2"/>
    <property type="match status" value="1"/>
</dbReference>
<dbReference type="EMBL" id="FOSN01000013">
    <property type="protein sequence ID" value="SFK63710.1"/>
    <property type="molecule type" value="Genomic_DNA"/>
</dbReference>
<dbReference type="AlphaFoldDB" id="A0A1I4B5R8"/>
<dbReference type="InterPro" id="IPR024442">
    <property type="entry name" value="Transposase_Zn_ribbon"/>
</dbReference>
<dbReference type="Proteomes" id="UP000198755">
    <property type="component" value="Unassembled WGS sequence"/>
</dbReference>
<protein>
    <submittedName>
        <fullName evidence="2">Transposase zinc-ribbon domain-containing protein</fullName>
    </submittedName>
</protein>
<dbReference type="InterPro" id="IPR024445">
    <property type="entry name" value="Tnp_ISXO2-like"/>
</dbReference>
<proteinExistence type="predicted"/>
<sequence length="294" mass="33084">MASFTKQMTVPQFEAMFSTDDACKSYLVSRRWPAGIRCPRCGNEKLAEISSKAFHWQCRACSATGYRFSVLVGTIFENTNVGLKTWFKVIYLMLTSKKGTSALQVQRMFGFGSYSTAHYMCHRIRAGLADPEFRKLMGIVEVDETYIGGKEKNKHEADRKHIGRGGVGKATVIGAVERRGNLVARVIERADTETLNAFIREAVSEKVSLIATDEHPGYRSLKKHRTVTHSAGQYVDGVVHTQTIDGFWSLLKRGIMGSYHKVSRKYLPLYVAEFEFRYNNRGNPDIFGAAIARC</sequence>
<dbReference type="Pfam" id="PF12760">
    <property type="entry name" value="Zn_ribbon_IS1595"/>
    <property type="match status" value="1"/>
</dbReference>
<evidence type="ECO:0000313" key="2">
    <source>
        <dbReference type="EMBL" id="SFK63710.1"/>
    </source>
</evidence>
<name>A0A1I4B5R8_9HYPH</name>
<gene>
    <name evidence="2" type="ORF">SAMN05444581_11319</name>
</gene>
<accession>A0A1I4B5R8</accession>
<organism evidence="2 3">
    <name type="scientific">Methylocapsa palsarum</name>
    <dbReference type="NCBI Taxonomy" id="1612308"/>
    <lineage>
        <taxon>Bacteria</taxon>
        <taxon>Pseudomonadati</taxon>
        <taxon>Pseudomonadota</taxon>
        <taxon>Alphaproteobacteria</taxon>
        <taxon>Hyphomicrobiales</taxon>
        <taxon>Beijerinckiaceae</taxon>
        <taxon>Methylocapsa</taxon>
    </lineage>
</organism>
<reference evidence="2 3" key="1">
    <citation type="submission" date="2016-10" db="EMBL/GenBank/DDBJ databases">
        <authorList>
            <person name="de Groot N.N."/>
        </authorList>
    </citation>
    <scope>NUCLEOTIDE SEQUENCE [LARGE SCALE GENOMIC DNA]</scope>
    <source>
        <strain evidence="2 3">NE2</strain>
    </source>
</reference>
<keyword evidence="3" id="KW-1185">Reference proteome</keyword>
<dbReference type="STRING" id="1612308.SAMN05444581_11319"/>
<dbReference type="RefSeq" id="WP_139223634.1">
    <property type="nucleotide sequence ID" value="NZ_FOSN01000013.1"/>
</dbReference>
<feature type="domain" description="ISXO2-like transposase" evidence="1">
    <location>
        <begin position="135"/>
        <end position="279"/>
    </location>
</feature>
<dbReference type="SMART" id="SM01126">
    <property type="entry name" value="DDE_Tnp_IS1595"/>
    <property type="match status" value="1"/>
</dbReference>
<dbReference type="OrthoDB" id="271821at2"/>